<name>A0A5N5MP85_9ROSI</name>
<sequence>MEAFSISVMLGYKMKMPVTQTNPMKRMAIISCLSADHASNITRQTLPNVQRIPTTLVNTGNRIFVERCSIPGKTDRSHLEN</sequence>
<proteinExistence type="predicted"/>
<dbReference type="Proteomes" id="UP000326939">
    <property type="component" value="Chromosome 5"/>
</dbReference>
<comment type="caution">
    <text evidence="1">The sequence shown here is derived from an EMBL/GenBank/DDBJ whole genome shotgun (WGS) entry which is preliminary data.</text>
</comment>
<evidence type="ECO:0000313" key="1">
    <source>
        <dbReference type="EMBL" id="KAB5556904.1"/>
    </source>
</evidence>
<protein>
    <submittedName>
        <fullName evidence="1">Uncharacterized protein</fullName>
    </submittedName>
</protein>
<keyword evidence="2" id="KW-1185">Reference proteome</keyword>
<accession>A0A5N5MP85</accession>
<dbReference type="EMBL" id="VDCV01000005">
    <property type="protein sequence ID" value="KAB5556904.1"/>
    <property type="molecule type" value="Genomic_DNA"/>
</dbReference>
<evidence type="ECO:0000313" key="2">
    <source>
        <dbReference type="Proteomes" id="UP000326939"/>
    </source>
</evidence>
<dbReference type="AlphaFoldDB" id="A0A5N5MP85"/>
<gene>
    <name evidence="1" type="ORF">DKX38_007813</name>
</gene>
<organism evidence="1 2">
    <name type="scientific">Salix brachista</name>
    <dbReference type="NCBI Taxonomy" id="2182728"/>
    <lineage>
        <taxon>Eukaryota</taxon>
        <taxon>Viridiplantae</taxon>
        <taxon>Streptophyta</taxon>
        <taxon>Embryophyta</taxon>
        <taxon>Tracheophyta</taxon>
        <taxon>Spermatophyta</taxon>
        <taxon>Magnoliopsida</taxon>
        <taxon>eudicotyledons</taxon>
        <taxon>Gunneridae</taxon>
        <taxon>Pentapetalae</taxon>
        <taxon>rosids</taxon>
        <taxon>fabids</taxon>
        <taxon>Malpighiales</taxon>
        <taxon>Salicaceae</taxon>
        <taxon>Saliceae</taxon>
        <taxon>Salix</taxon>
    </lineage>
</organism>
<reference evidence="2" key="1">
    <citation type="journal article" date="2019" name="Gigascience">
        <title>De novo genome assembly of the endangered Acer yangbiense, a plant species with extremely small populations endemic to Yunnan Province, China.</title>
        <authorList>
            <person name="Yang J."/>
            <person name="Wariss H.M."/>
            <person name="Tao L."/>
            <person name="Zhang R."/>
            <person name="Yun Q."/>
            <person name="Hollingsworth P."/>
            <person name="Dao Z."/>
            <person name="Luo G."/>
            <person name="Guo H."/>
            <person name="Ma Y."/>
            <person name="Sun W."/>
        </authorList>
    </citation>
    <scope>NUCLEOTIDE SEQUENCE [LARGE SCALE GENOMIC DNA]</scope>
    <source>
        <strain evidence="2">cv. br00</strain>
    </source>
</reference>